<evidence type="ECO:0000259" key="7">
    <source>
        <dbReference type="Pfam" id="PF01061"/>
    </source>
</evidence>
<keyword evidence="9" id="KW-1185">Reference proteome</keyword>
<evidence type="ECO:0000313" key="9">
    <source>
        <dbReference type="Proteomes" id="UP001633002"/>
    </source>
</evidence>
<evidence type="ECO:0000256" key="4">
    <source>
        <dbReference type="ARBA" id="ARBA00022989"/>
    </source>
</evidence>
<comment type="caution">
    <text evidence="8">The sequence shown here is derived from an EMBL/GenBank/DDBJ whole genome shotgun (WGS) entry which is preliminary data.</text>
</comment>
<gene>
    <name evidence="8" type="ORF">R1sor_025394</name>
</gene>
<sequence>MNQWPRGMILPFQPLSISFSNVNYYVDMPPEMKQQVAQADKLQLLKSISGAFRPGVLTALVGVSQKFRRPLPEFQVMSSRMIFILLYSLYSSLWHFSASLRLSHSVDEVTQTRFVQDVMDLVELTSLRNALVGLPGTLDRTVVCTIHQPNIDIFEAFDELLLLKRGGRTIFAGPLRRGSHKLAEYSEGISGTPRIKEGYNPATWISTLCQRNKRLVDEMSQPAPNARDLWFPTKYSQPLFSQVLSCLWKQRITYWRNPKFNNMRFLFTTTCAVFLGTVFWGVGSKSRTESHIRTIIGCIYCNCSLIFFGLNNTRQIQPMVSTERTVFYRERGAGMYSAVAYGIGQVLIEIPYSLVQAVIYGSIVYFMLQLELDAGKFFWYMYFLFFTVLFFTYYGMVAVGITPNQLLAAIVASLLYVFLILFSGFLVPYSVSTYLPSFCSMAFIYRREHLTELGFMSRSY</sequence>
<keyword evidence="3 6" id="KW-0812">Transmembrane</keyword>
<dbReference type="GO" id="GO:0005886">
    <property type="term" value="C:plasma membrane"/>
    <property type="evidence" value="ECO:0007669"/>
    <property type="project" value="UniProtKB-ARBA"/>
</dbReference>
<dbReference type="InterPro" id="IPR013525">
    <property type="entry name" value="ABC2_TM"/>
</dbReference>
<dbReference type="Pfam" id="PF01061">
    <property type="entry name" value="ABC2_membrane"/>
    <property type="match status" value="1"/>
</dbReference>
<accession>A0ABD3GC57</accession>
<evidence type="ECO:0000313" key="8">
    <source>
        <dbReference type="EMBL" id="KAL3675446.1"/>
    </source>
</evidence>
<comment type="subcellular location">
    <subcellularLocation>
        <location evidence="1">Membrane</location>
        <topology evidence="1">Multi-pass membrane protein</topology>
    </subcellularLocation>
</comment>
<evidence type="ECO:0000256" key="5">
    <source>
        <dbReference type="ARBA" id="ARBA00023136"/>
    </source>
</evidence>
<reference evidence="8 9" key="1">
    <citation type="submission" date="2024-09" db="EMBL/GenBank/DDBJ databases">
        <title>Chromosome-scale assembly of Riccia sorocarpa.</title>
        <authorList>
            <person name="Paukszto L."/>
        </authorList>
    </citation>
    <scope>NUCLEOTIDE SEQUENCE [LARGE SCALE GENOMIC DNA]</scope>
    <source>
        <strain evidence="8">LP-2024</strain>
        <tissue evidence="8">Aerial parts of the thallus</tissue>
    </source>
</reference>
<keyword evidence="4 6" id="KW-1133">Transmembrane helix</keyword>
<dbReference type="PANTHER" id="PTHR19241">
    <property type="entry name" value="ATP-BINDING CASSETTE TRANSPORTER"/>
    <property type="match status" value="1"/>
</dbReference>
<dbReference type="Proteomes" id="UP001633002">
    <property type="component" value="Unassembled WGS sequence"/>
</dbReference>
<evidence type="ECO:0000256" key="3">
    <source>
        <dbReference type="ARBA" id="ARBA00022692"/>
    </source>
</evidence>
<protein>
    <recommendedName>
        <fullName evidence="7">ABC-2 type transporter transmembrane domain-containing protein</fullName>
    </recommendedName>
</protein>
<evidence type="ECO:0000256" key="1">
    <source>
        <dbReference type="ARBA" id="ARBA00004141"/>
    </source>
</evidence>
<keyword evidence="2" id="KW-0813">Transport</keyword>
<proteinExistence type="predicted"/>
<keyword evidence="5 6" id="KW-0472">Membrane</keyword>
<dbReference type="AlphaFoldDB" id="A0ABD3GC57"/>
<feature type="transmembrane region" description="Helical" evidence="6">
    <location>
        <begin position="265"/>
        <end position="282"/>
    </location>
</feature>
<feature type="transmembrane region" description="Helical" evidence="6">
    <location>
        <begin position="379"/>
        <end position="399"/>
    </location>
</feature>
<organism evidence="8 9">
    <name type="scientific">Riccia sorocarpa</name>
    <dbReference type="NCBI Taxonomy" id="122646"/>
    <lineage>
        <taxon>Eukaryota</taxon>
        <taxon>Viridiplantae</taxon>
        <taxon>Streptophyta</taxon>
        <taxon>Embryophyta</taxon>
        <taxon>Marchantiophyta</taxon>
        <taxon>Marchantiopsida</taxon>
        <taxon>Marchantiidae</taxon>
        <taxon>Marchantiales</taxon>
        <taxon>Ricciaceae</taxon>
        <taxon>Riccia</taxon>
    </lineage>
</organism>
<evidence type="ECO:0000256" key="2">
    <source>
        <dbReference type="ARBA" id="ARBA00022448"/>
    </source>
</evidence>
<feature type="transmembrane region" description="Helical" evidence="6">
    <location>
        <begin position="406"/>
        <end position="427"/>
    </location>
</feature>
<feature type="domain" description="ABC-2 type transporter transmembrane" evidence="7">
    <location>
        <begin position="242"/>
        <end position="430"/>
    </location>
</feature>
<name>A0ABD3GC57_9MARC</name>
<feature type="transmembrane region" description="Helical" evidence="6">
    <location>
        <begin position="333"/>
        <end position="359"/>
    </location>
</feature>
<feature type="transmembrane region" description="Helical" evidence="6">
    <location>
        <begin position="294"/>
        <end position="312"/>
    </location>
</feature>
<evidence type="ECO:0000256" key="6">
    <source>
        <dbReference type="SAM" id="Phobius"/>
    </source>
</evidence>
<dbReference type="EMBL" id="JBJQOH010000008">
    <property type="protein sequence ID" value="KAL3675446.1"/>
    <property type="molecule type" value="Genomic_DNA"/>
</dbReference>